<proteinExistence type="predicted"/>
<protein>
    <submittedName>
        <fullName evidence="2">Uncharacterized protein</fullName>
    </submittedName>
</protein>
<comment type="caution">
    <text evidence="2">The sequence shown here is derived from an EMBL/GenBank/DDBJ whole genome shotgun (WGS) entry which is preliminary data.</text>
</comment>
<evidence type="ECO:0000313" key="3">
    <source>
        <dbReference type="Proteomes" id="UP001299235"/>
    </source>
</evidence>
<sequence length="229" mass="25456">MKKIKKFMMTLTMVAFMFGLANIGSVKVQAASPSIDKSVTYNLYKGQVGFGSVWVRNPVTNAKITGLKNSNSKVIEVTASEDASYPHLEIKLVGEGTTKISFQYAGKTLTQKITVRKYKNPCKLLKIGKTNYAKCFNKSGHYNHNKRTKNVTGKITIKPKKGWKLKKIEVFNIFDGVKKVKNNSKVTLSIKGTGTGLYAYFKNTKTGVVQRLELGYGRGGFKTGENIYD</sequence>
<reference evidence="2 3" key="1">
    <citation type="submission" date="2021-10" db="EMBL/GenBank/DDBJ databases">
        <title>Anaerobic single-cell dispensing facilitates the cultivation of human gut bacteria.</title>
        <authorList>
            <person name="Afrizal A."/>
        </authorList>
    </citation>
    <scope>NUCLEOTIDE SEQUENCE [LARGE SCALE GENOMIC DNA]</scope>
    <source>
        <strain evidence="2 3">CLA-AA-H246</strain>
    </source>
</reference>
<name>A0ABS8EV07_9FIRM</name>
<dbReference type="RefSeq" id="WP_248835263.1">
    <property type="nucleotide sequence ID" value="NZ_JAJEQE010000019.1"/>
</dbReference>
<feature type="signal peptide" evidence="1">
    <location>
        <begin position="1"/>
        <end position="30"/>
    </location>
</feature>
<keyword evidence="3" id="KW-1185">Reference proteome</keyword>
<gene>
    <name evidence="2" type="ORF">LKD42_07125</name>
</gene>
<dbReference type="EMBL" id="JAJEQE010000019">
    <property type="protein sequence ID" value="MCC2149026.1"/>
    <property type="molecule type" value="Genomic_DNA"/>
</dbReference>
<accession>A0ABS8EV07</accession>
<keyword evidence="1" id="KW-0732">Signal</keyword>
<organism evidence="2 3">
    <name type="scientific">Hominisplanchenecus faecis</name>
    <dbReference type="NCBI Taxonomy" id="2885351"/>
    <lineage>
        <taxon>Bacteria</taxon>
        <taxon>Bacillati</taxon>
        <taxon>Bacillota</taxon>
        <taxon>Clostridia</taxon>
        <taxon>Lachnospirales</taxon>
        <taxon>Lachnospiraceae</taxon>
        <taxon>Hominisplanchenecus</taxon>
    </lineage>
</organism>
<evidence type="ECO:0000256" key="1">
    <source>
        <dbReference type="SAM" id="SignalP"/>
    </source>
</evidence>
<dbReference type="Proteomes" id="UP001299235">
    <property type="component" value="Unassembled WGS sequence"/>
</dbReference>
<feature type="chain" id="PRO_5045954992" evidence="1">
    <location>
        <begin position="31"/>
        <end position="229"/>
    </location>
</feature>
<evidence type="ECO:0000313" key="2">
    <source>
        <dbReference type="EMBL" id="MCC2149026.1"/>
    </source>
</evidence>